<organism evidence="1 2">
    <name type="scientific">Massariosphaeria phaeospora</name>
    <dbReference type="NCBI Taxonomy" id="100035"/>
    <lineage>
        <taxon>Eukaryota</taxon>
        <taxon>Fungi</taxon>
        <taxon>Dikarya</taxon>
        <taxon>Ascomycota</taxon>
        <taxon>Pezizomycotina</taxon>
        <taxon>Dothideomycetes</taxon>
        <taxon>Pleosporomycetidae</taxon>
        <taxon>Pleosporales</taxon>
        <taxon>Pleosporales incertae sedis</taxon>
        <taxon>Massariosphaeria</taxon>
    </lineage>
</organism>
<dbReference type="OrthoDB" id="5314997at2759"/>
<evidence type="ECO:0000313" key="2">
    <source>
        <dbReference type="Proteomes" id="UP000481861"/>
    </source>
</evidence>
<accession>A0A7C8I7H0</accession>
<protein>
    <submittedName>
        <fullName evidence="1">Uncharacterized protein</fullName>
    </submittedName>
</protein>
<keyword evidence="2" id="KW-1185">Reference proteome</keyword>
<dbReference type="Proteomes" id="UP000481861">
    <property type="component" value="Unassembled WGS sequence"/>
</dbReference>
<dbReference type="AlphaFoldDB" id="A0A7C8I7H0"/>
<reference evidence="1 2" key="1">
    <citation type="submission" date="2020-01" db="EMBL/GenBank/DDBJ databases">
        <authorList>
            <consortium name="DOE Joint Genome Institute"/>
            <person name="Haridas S."/>
            <person name="Albert R."/>
            <person name="Binder M."/>
            <person name="Bloem J."/>
            <person name="Labutti K."/>
            <person name="Salamov A."/>
            <person name="Andreopoulos B."/>
            <person name="Baker S.E."/>
            <person name="Barry K."/>
            <person name="Bills G."/>
            <person name="Bluhm B.H."/>
            <person name="Cannon C."/>
            <person name="Castanera R."/>
            <person name="Culley D.E."/>
            <person name="Daum C."/>
            <person name="Ezra D."/>
            <person name="Gonzalez J.B."/>
            <person name="Henrissat B."/>
            <person name="Kuo A."/>
            <person name="Liang C."/>
            <person name="Lipzen A."/>
            <person name="Lutzoni F."/>
            <person name="Magnuson J."/>
            <person name="Mondo S."/>
            <person name="Nolan M."/>
            <person name="Ohm R."/>
            <person name="Pangilinan J."/>
            <person name="Park H.-J.H."/>
            <person name="Ramirez L."/>
            <person name="Alfaro M."/>
            <person name="Sun H."/>
            <person name="Tritt A."/>
            <person name="Yoshinaga Y."/>
            <person name="Zwiers L.-H.L."/>
            <person name="Turgeon B.G."/>
            <person name="Goodwin S.B."/>
            <person name="Spatafora J.W."/>
            <person name="Crous P.W."/>
            <person name="Grigoriev I.V."/>
        </authorList>
    </citation>
    <scope>NUCLEOTIDE SEQUENCE [LARGE SCALE GENOMIC DNA]</scope>
    <source>
        <strain evidence="1 2">CBS 611.86</strain>
    </source>
</reference>
<proteinExistence type="predicted"/>
<name>A0A7C8I7H0_9PLEO</name>
<gene>
    <name evidence="1" type="ORF">BDV95DRAFT_608113</name>
</gene>
<sequence length="267" mass="30192">MASTKSFPFLDLRKEIRLMVYERIPVTTTLQKGPGVALTDEEYVQTVLKKEPPPQITIVRHSVSLAILRTCRQVREEASDILKLKVDDIRSYPTKIIIDCQNLRGTVVEHGILVHLIRPDVPSSWLSQGVAAGDAFRIWIASGDQSTLPAKKLKTQLQKLVKSNEVPTIEIALTNNVGDTHTIWQELLWDFGYMTMLRQVNVVVREVSAHFSQETSAHMHEATSPQGWDEPLLDLDRSTSRKWGDPIDDLEWGMEWSAGDFYRSSAG</sequence>
<comment type="caution">
    <text evidence="1">The sequence shown here is derived from an EMBL/GenBank/DDBJ whole genome shotgun (WGS) entry which is preliminary data.</text>
</comment>
<dbReference type="EMBL" id="JAADJZ010000014">
    <property type="protein sequence ID" value="KAF2870091.1"/>
    <property type="molecule type" value="Genomic_DNA"/>
</dbReference>
<evidence type="ECO:0000313" key="1">
    <source>
        <dbReference type="EMBL" id="KAF2870091.1"/>
    </source>
</evidence>